<evidence type="ECO:0000313" key="4">
    <source>
        <dbReference type="Proteomes" id="UP000799537"/>
    </source>
</evidence>
<name>A0A6A6BYX3_ZASCE</name>
<reference evidence="3" key="1">
    <citation type="journal article" date="2020" name="Stud. Mycol.">
        <title>101 Dothideomycetes genomes: a test case for predicting lifestyles and emergence of pathogens.</title>
        <authorList>
            <person name="Haridas S."/>
            <person name="Albert R."/>
            <person name="Binder M."/>
            <person name="Bloem J."/>
            <person name="Labutti K."/>
            <person name="Salamov A."/>
            <person name="Andreopoulos B."/>
            <person name="Baker S."/>
            <person name="Barry K."/>
            <person name="Bills G."/>
            <person name="Bluhm B."/>
            <person name="Cannon C."/>
            <person name="Castanera R."/>
            <person name="Culley D."/>
            <person name="Daum C."/>
            <person name="Ezra D."/>
            <person name="Gonzalez J."/>
            <person name="Henrissat B."/>
            <person name="Kuo A."/>
            <person name="Liang C."/>
            <person name="Lipzen A."/>
            <person name="Lutzoni F."/>
            <person name="Magnuson J."/>
            <person name="Mondo S."/>
            <person name="Nolan M."/>
            <person name="Ohm R."/>
            <person name="Pangilinan J."/>
            <person name="Park H.-J."/>
            <person name="Ramirez L."/>
            <person name="Alfaro M."/>
            <person name="Sun H."/>
            <person name="Tritt A."/>
            <person name="Yoshinaga Y."/>
            <person name="Zwiers L.-H."/>
            <person name="Turgeon B."/>
            <person name="Goodwin S."/>
            <person name="Spatafora J."/>
            <person name="Crous P."/>
            <person name="Grigoriev I."/>
        </authorList>
    </citation>
    <scope>NUCLEOTIDE SEQUENCE</scope>
    <source>
        <strain evidence="3">ATCC 36951</strain>
    </source>
</reference>
<organism evidence="3 4">
    <name type="scientific">Zasmidium cellare ATCC 36951</name>
    <dbReference type="NCBI Taxonomy" id="1080233"/>
    <lineage>
        <taxon>Eukaryota</taxon>
        <taxon>Fungi</taxon>
        <taxon>Dikarya</taxon>
        <taxon>Ascomycota</taxon>
        <taxon>Pezizomycotina</taxon>
        <taxon>Dothideomycetes</taxon>
        <taxon>Dothideomycetidae</taxon>
        <taxon>Mycosphaerellales</taxon>
        <taxon>Mycosphaerellaceae</taxon>
        <taxon>Zasmidium</taxon>
    </lineage>
</organism>
<keyword evidence="2" id="KW-1133">Transmembrane helix</keyword>
<keyword evidence="2" id="KW-0812">Transmembrane</keyword>
<gene>
    <name evidence="3" type="ORF">M409DRAFT_29715</name>
</gene>
<sequence>MAHDDEKTSFLPRDPRHNSATDDDNKTLATVYEGDEYFDADPKITPLMSRSRTIEEHDFQHTFKKEDVIDAEKAPRRHNIVFCLLFVCFFVAAMISKGTPGQVMPAEYKPCEFGSSQKRGVAGGEEDPSTATYTPQADLLSDCQNLELWPETMRPSTTSELGGSPSEEVKPRWEGTAYSNSSITMTGTGTGIPTIPTSDYAKVAASNTTVCSDSAGMEAQTTGPESYAGLGSATAWGPPGTVESTLKTMLSPTGGGNMRYGQPFKPNTKGWPGECHAEPNRKVGDPERCWCYAGGTPRASEVMRSAIKDACRYFSLNSLGPAGDQHKQVLASNYLYDDLEVPSHAGRILLKMEYWGDANGNDVNQRPDGPCLIFKTGWGQCTEAFESLLKQCNTLGRPDYPNGYGGYGMDSCVMWTIDLDPGRNNIAMPPSIDNERNYWMGVNPGRAPESSVSTYTWTPPPAKRTDDPIIPRQGLIIPKPGLECAMHPTSPNCMKPPSP</sequence>
<keyword evidence="2" id="KW-0472">Membrane</keyword>
<evidence type="ECO:0000256" key="1">
    <source>
        <dbReference type="SAM" id="MobiDB-lite"/>
    </source>
</evidence>
<feature type="region of interest" description="Disordered" evidence="1">
    <location>
        <begin position="1"/>
        <end position="26"/>
    </location>
</feature>
<dbReference type="RefSeq" id="XP_033660794.1">
    <property type="nucleotide sequence ID" value="XM_033809592.1"/>
</dbReference>
<protein>
    <submittedName>
        <fullName evidence="3">Uncharacterized protein</fullName>
    </submittedName>
</protein>
<evidence type="ECO:0000313" key="3">
    <source>
        <dbReference type="EMBL" id="KAF2159905.1"/>
    </source>
</evidence>
<feature type="region of interest" description="Disordered" evidence="1">
    <location>
        <begin position="449"/>
        <end position="471"/>
    </location>
</feature>
<dbReference type="AlphaFoldDB" id="A0A6A6BYX3"/>
<dbReference type="EMBL" id="ML993632">
    <property type="protein sequence ID" value="KAF2159905.1"/>
    <property type="molecule type" value="Genomic_DNA"/>
</dbReference>
<dbReference type="GeneID" id="54562864"/>
<accession>A0A6A6BYX3</accession>
<dbReference type="Proteomes" id="UP000799537">
    <property type="component" value="Unassembled WGS sequence"/>
</dbReference>
<proteinExistence type="predicted"/>
<evidence type="ECO:0000256" key="2">
    <source>
        <dbReference type="SAM" id="Phobius"/>
    </source>
</evidence>
<feature type="transmembrane region" description="Helical" evidence="2">
    <location>
        <begin position="79"/>
        <end position="96"/>
    </location>
</feature>
<keyword evidence="4" id="KW-1185">Reference proteome</keyword>